<keyword evidence="3" id="KW-0540">Nuclease</keyword>
<feature type="domain" description="Exonuclease" evidence="8">
    <location>
        <begin position="221"/>
        <end position="380"/>
    </location>
</feature>
<comment type="subcellular location">
    <subcellularLocation>
        <location evidence="1">Nucleus</location>
    </subcellularLocation>
</comment>
<feature type="region of interest" description="Disordered" evidence="7">
    <location>
        <begin position="1"/>
        <end position="59"/>
    </location>
</feature>
<dbReference type="FunFam" id="3.30.420.10:FF:000019">
    <property type="entry name" value="RNA exonuclease NEF-sp"/>
    <property type="match status" value="1"/>
</dbReference>
<dbReference type="InterPro" id="IPR012337">
    <property type="entry name" value="RNaseH-like_sf"/>
</dbReference>
<evidence type="ECO:0000256" key="1">
    <source>
        <dbReference type="ARBA" id="ARBA00004123"/>
    </source>
</evidence>
<dbReference type="PANTHER" id="PTHR12801:SF115">
    <property type="entry name" value="FI18136P1-RELATED"/>
    <property type="match status" value="1"/>
</dbReference>
<dbReference type="RefSeq" id="XP_051448887.1">
    <property type="nucleotide sequence ID" value="XM_051592856.1"/>
</dbReference>
<evidence type="ECO:0000256" key="2">
    <source>
        <dbReference type="ARBA" id="ARBA00006357"/>
    </source>
</evidence>
<dbReference type="InterPro" id="IPR036397">
    <property type="entry name" value="RNaseH_sf"/>
</dbReference>
<proteinExistence type="inferred from homology"/>
<evidence type="ECO:0000313" key="10">
    <source>
        <dbReference type="Proteomes" id="UP001206595"/>
    </source>
</evidence>
<dbReference type="GO" id="GO:0003676">
    <property type="term" value="F:nucleic acid binding"/>
    <property type="evidence" value="ECO:0007669"/>
    <property type="project" value="InterPro"/>
</dbReference>
<gene>
    <name evidence="9" type="ORF">K450DRAFT_267891</name>
</gene>
<comment type="caution">
    <text evidence="9">The sequence shown here is derived from an EMBL/GenBank/DDBJ whole genome shotgun (WGS) entry which is preliminary data.</text>
</comment>
<dbReference type="CDD" id="cd06145">
    <property type="entry name" value="REX1_like"/>
    <property type="match status" value="1"/>
</dbReference>
<dbReference type="InterPro" id="IPR013520">
    <property type="entry name" value="Ribonucl_H"/>
</dbReference>
<evidence type="ECO:0000313" key="9">
    <source>
        <dbReference type="EMBL" id="KAI8583883.1"/>
    </source>
</evidence>
<dbReference type="Proteomes" id="UP001206595">
    <property type="component" value="Unassembled WGS sequence"/>
</dbReference>
<feature type="compositionally biased region" description="Basic and acidic residues" evidence="7">
    <location>
        <begin position="1"/>
        <end position="19"/>
    </location>
</feature>
<sequence length="514" mass="58017">MNSNASERDEKKDHDRNGVDHPSANHASNQAPAKRRLESTEVAVPTSSPKKKRMKQKSASINILQTTQPLPLKEVREFILACLQPSAQHPGWAHFTNRAKIKHVALLYVHGLTESMLQDPPYINEIFKEKYNTHVAGNKKSVLRDPFFDLIQCPMTKSAKRRQMAALKAKTLSPKDLILDHSQLIAYSYPIHSYHQADSELPEGWMETPIDKSKMVEDPTRIISLDCEMCVTTKGRSLTRVALVDRDGKLLLDELVKPDVPIIDYVTQYSGITEEMLKDVTTTHEEVQHMVMKLLDENTMLLGHSLDNDLQALRIRHPFIIDTAVTFPHPSGPPLKASLKWLTNKWLSKDIQSASSGHHPVEDAQACLDLVEKKLRQGPSFGIFQSDMDSILDHLSDASQPKTGAILCSKNTMTSKNQSHANQDDSYFITADDDELAHQVCAKIKQKDLIVARFRSLEETLFQQPPKHEMEMAIQRFHDYVQKIYDEAPTGTVVVVANGGGNRRKYNRQVQGVL</sequence>
<keyword evidence="6" id="KW-0539">Nucleus</keyword>
<evidence type="ECO:0000256" key="7">
    <source>
        <dbReference type="SAM" id="MobiDB-lite"/>
    </source>
</evidence>
<evidence type="ECO:0000256" key="3">
    <source>
        <dbReference type="ARBA" id="ARBA00022722"/>
    </source>
</evidence>
<comment type="similarity">
    <text evidence="2">Belongs to the REXO1/REXO3 family.</text>
</comment>
<dbReference type="EMBL" id="MU620894">
    <property type="protein sequence ID" value="KAI8583883.1"/>
    <property type="molecule type" value="Genomic_DNA"/>
</dbReference>
<dbReference type="Gene3D" id="3.30.420.10">
    <property type="entry name" value="Ribonuclease H-like superfamily/Ribonuclease H"/>
    <property type="match status" value="1"/>
</dbReference>
<dbReference type="SMART" id="SM00479">
    <property type="entry name" value="EXOIII"/>
    <property type="match status" value="1"/>
</dbReference>
<name>A0AAD5EHP7_UMBRA</name>
<protein>
    <recommendedName>
        <fullName evidence="8">Exonuclease domain-containing protein</fullName>
    </recommendedName>
</protein>
<dbReference type="Pfam" id="PF00929">
    <property type="entry name" value="RNase_T"/>
    <property type="match status" value="1"/>
</dbReference>
<evidence type="ECO:0000259" key="8">
    <source>
        <dbReference type="SMART" id="SM00479"/>
    </source>
</evidence>
<evidence type="ECO:0000256" key="5">
    <source>
        <dbReference type="ARBA" id="ARBA00022839"/>
    </source>
</evidence>
<dbReference type="PANTHER" id="PTHR12801">
    <property type="entry name" value="RNA EXONUCLEASE REXO1 / RECO3 FAMILY MEMBER-RELATED"/>
    <property type="match status" value="1"/>
</dbReference>
<dbReference type="InterPro" id="IPR047021">
    <property type="entry name" value="REXO1/3/4-like"/>
</dbReference>
<reference evidence="9" key="2">
    <citation type="journal article" date="2022" name="Proc. Natl. Acad. Sci. U.S.A.">
        <title>Diploid-dominant life cycles characterize the early evolution of Fungi.</title>
        <authorList>
            <person name="Amses K.R."/>
            <person name="Simmons D.R."/>
            <person name="Longcore J.E."/>
            <person name="Mondo S.J."/>
            <person name="Seto K."/>
            <person name="Jeronimo G.H."/>
            <person name="Bonds A.E."/>
            <person name="Quandt C.A."/>
            <person name="Davis W.J."/>
            <person name="Chang Y."/>
            <person name="Federici B.A."/>
            <person name="Kuo A."/>
            <person name="LaButti K."/>
            <person name="Pangilinan J."/>
            <person name="Andreopoulos W."/>
            <person name="Tritt A."/>
            <person name="Riley R."/>
            <person name="Hundley H."/>
            <person name="Johnson J."/>
            <person name="Lipzen A."/>
            <person name="Barry K."/>
            <person name="Lang B.F."/>
            <person name="Cuomo C.A."/>
            <person name="Buchler N.E."/>
            <person name="Grigoriev I.V."/>
            <person name="Spatafora J.W."/>
            <person name="Stajich J.E."/>
            <person name="James T.Y."/>
        </authorList>
    </citation>
    <scope>NUCLEOTIDE SEQUENCE</scope>
    <source>
        <strain evidence="9">AG</strain>
    </source>
</reference>
<dbReference type="SUPFAM" id="SSF53098">
    <property type="entry name" value="Ribonuclease H-like"/>
    <property type="match status" value="1"/>
</dbReference>
<organism evidence="9 10">
    <name type="scientific">Umbelopsis ramanniana AG</name>
    <dbReference type="NCBI Taxonomy" id="1314678"/>
    <lineage>
        <taxon>Eukaryota</taxon>
        <taxon>Fungi</taxon>
        <taxon>Fungi incertae sedis</taxon>
        <taxon>Mucoromycota</taxon>
        <taxon>Mucoromycotina</taxon>
        <taxon>Umbelopsidomycetes</taxon>
        <taxon>Umbelopsidales</taxon>
        <taxon>Umbelopsidaceae</taxon>
        <taxon>Umbelopsis</taxon>
    </lineage>
</organism>
<accession>A0AAD5EHP7</accession>
<evidence type="ECO:0000256" key="6">
    <source>
        <dbReference type="ARBA" id="ARBA00023242"/>
    </source>
</evidence>
<dbReference type="GeneID" id="75918198"/>
<dbReference type="AlphaFoldDB" id="A0AAD5EHP7"/>
<keyword evidence="4" id="KW-0378">Hydrolase</keyword>
<dbReference type="GO" id="GO:0005634">
    <property type="term" value="C:nucleus"/>
    <property type="evidence" value="ECO:0007669"/>
    <property type="project" value="UniProtKB-SubCell"/>
</dbReference>
<keyword evidence="10" id="KW-1185">Reference proteome</keyword>
<evidence type="ECO:0000256" key="4">
    <source>
        <dbReference type="ARBA" id="ARBA00022801"/>
    </source>
</evidence>
<keyword evidence="5" id="KW-0269">Exonuclease</keyword>
<dbReference type="GO" id="GO:0004527">
    <property type="term" value="F:exonuclease activity"/>
    <property type="evidence" value="ECO:0007669"/>
    <property type="project" value="UniProtKB-KW"/>
</dbReference>
<reference evidence="9" key="1">
    <citation type="submission" date="2021-06" db="EMBL/GenBank/DDBJ databases">
        <authorList>
            <consortium name="DOE Joint Genome Institute"/>
            <person name="Mondo S.J."/>
            <person name="Amses K.R."/>
            <person name="Simmons D.R."/>
            <person name="Longcore J.E."/>
            <person name="Seto K."/>
            <person name="Alves G.H."/>
            <person name="Bonds A.E."/>
            <person name="Quandt C.A."/>
            <person name="Davis W.J."/>
            <person name="Chang Y."/>
            <person name="Letcher P.M."/>
            <person name="Powell M.J."/>
            <person name="Kuo A."/>
            <person name="Labutti K."/>
            <person name="Pangilinan J."/>
            <person name="Andreopoulos W."/>
            <person name="Tritt A."/>
            <person name="Riley R."/>
            <person name="Hundley H."/>
            <person name="Johnson J."/>
            <person name="Lipzen A."/>
            <person name="Barry K."/>
            <person name="Berbee M.L."/>
            <person name="Buchler N.E."/>
            <person name="Grigoriev I.V."/>
            <person name="Spatafora J.W."/>
            <person name="Stajich J.E."/>
            <person name="James T.Y."/>
        </authorList>
    </citation>
    <scope>NUCLEOTIDE SEQUENCE</scope>
    <source>
        <strain evidence="9">AG</strain>
    </source>
</reference>
<dbReference type="InterPro" id="IPR034922">
    <property type="entry name" value="REX1-like_exo"/>
</dbReference>